<dbReference type="Proteomes" id="UP000001505">
    <property type="component" value="Chromosome"/>
</dbReference>
<keyword evidence="1" id="KW-0472">Membrane</keyword>
<sequence>MDLDKKYEEREKERQLQKIIEKRKSFKTVAYILTLLFIGFAFLLGFLPIYSVWAERLSGEAELARAESNRQIRILEARAEQEAAKSLAEAEVIRAEGVAKANKIIGDSLENNEGYLRYLWIQGLQTNQQQVVYIPTEANLPILEANRINKNN</sequence>
<dbReference type="EMBL" id="CP001928">
    <property type="protein sequence ID" value="ADI38036.1"/>
    <property type="molecule type" value="Genomic_DNA"/>
</dbReference>
<dbReference type="GO" id="GO:0006508">
    <property type="term" value="P:proteolysis"/>
    <property type="evidence" value="ECO:0007669"/>
    <property type="project" value="UniProtKB-KW"/>
</dbReference>
<organism evidence="2 3">
    <name type="scientific">Waddlia chondrophila (strain ATCC VR-1470 / WSU 86-1044)</name>
    <dbReference type="NCBI Taxonomy" id="716544"/>
    <lineage>
        <taxon>Bacteria</taxon>
        <taxon>Pseudomonadati</taxon>
        <taxon>Chlamydiota</taxon>
        <taxon>Chlamydiia</taxon>
        <taxon>Parachlamydiales</taxon>
        <taxon>Waddliaceae</taxon>
        <taxon>Waddlia</taxon>
    </lineage>
</organism>
<dbReference type="AlphaFoldDB" id="D6YV75"/>
<accession>D6YV75</accession>
<keyword evidence="2" id="KW-0378">Hydrolase</keyword>
<evidence type="ECO:0000313" key="3">
    <source>
        <dbReference type="Proteomes" id="UP000001505"/>
    </source>
</evidence>
<name>D6YV75_WADCW</name>
<gene>
    <name evidence="2" type="ordered locus">wcw_0668</name>
</gene>
<keyword evidence="3" id="KW-1185">Reference proteome</keyword>
<dbReference type="HOGENOM" id="CLU_144868_0_0_0"/>
<keyword evidence="1" id="KW-1133">Transmembrane helix</keyword>
<dbReference type="eggNOG" id="ENOG503319W">
    <property type="taxonomic scope" value="Bacteria"/>
</dbReference>
<reference evidence="2 3" key="1">
    <citation type="journal article" date="2010" name="PLoS ONE">
        <title>The Waddlia genome: a window into chlamydial biology.</title>
        <authorList>
            <person name="Bertelli C."/>
            <person name="Collyn F."/>
            <person name="Croxatto A."/>
            <person name="Ruckert C."/>
            <person name="Polkinghorne A."/>
            <person name="Kebbi-Beghdadi C."/>
            <person name="Goesmann A."/>
            <person name="Vaughan L."/>
            <person name="Greub G."/>
        </authorList>
    </citation>
    <scope>NUCLEOTIDE SEQUENCE [LARGE SCALE GENOMIC DNA]</scope>
    <source>
        <strain evidence="3">ATCC VR-1470 / WSU 86-1044</strain>
    </source>
</reference>
<dbReference type="GO" id="GO:0008233">
    <property type="term" value="F:peptidase activity"/>
    <property type="evidence" value="ECO:0007669"/>
    <property type="project" value="UniProtKB-KW"/>
</dbReference>
<protein>
    <submittedName>
        <fullName evidence="2">Putative membrane protease subunit</fullName>
    </submittedName>
</protein>
<feature type="transmembrane region" description="Helical" evidence="1">
    <location>
        <begin position="28"/>
        <end position="53"/>
    </location>
</feature>
<dbReference type="RefSeq" id="WP_013181755.1">
    <property type="nucleotide sequence ID" value="NC_014225.1"/>
</dbReference>
<dbReference type="KEGG" id="wch:wcw_0668"/>
<dbReference type="STRING" id="716544.wcw_0668"/>
<keyword evidence="2" id="KW-0645">Protease</keyword>
<evidence type="ECO:0000313" key="2">
    <source>
        <dbReference type="EMBL" id="ADI38036.1"/>
    </source>
</evidence>
<proteinExistence type="predicted"/>
<keyword evidence="1" id="KW-0812">Transmembrane</keyword>
<evidence type="ECO:0000256" key="1">
    <source>
        <dbReference type="SAM" id="Phobius"/>
    </source>
</evidence>